<feature type="transmembrane region" description="Helical" evidence="8">
    <location>
        <begin position="35"/>
        <end position="54"/>
    </location>
</feature>
<dbReference type="Pfam" id="PF03845">
    <property type="entry name" value="Spore_permease"/>
    <property type="match status" value="1"/>
</dbReference>
<name>A0A1B1MZX3_9BACL</name>
<feature type="transmembrane region" description="Helical" evidence="8">
    <location>
        <begin position="213"/>
        <end position="235"/>
    </location>
</feature>
<evidence type="ECO:0000256" key="2">
    <source>
        <dbReference type="ARBA" id="ARBA00007998"/>
    </source>
</evidence>
<dbReference type="EMBL" id="CP014167">
    <property type="protein sequence ID" value="ANS74719.1"/>
    <property type="molecule type" value="Genomic_DNA"/>
</dbReference>
<dbReference type="PANTHER" id="PTHR34975:SF2">
    <property type="entry name" value="SPORE GERMINATION PROTEIN A2"/>
    <property type="match status" value="1"/>
</dbReference>
<evidence type="ECO:0000256" key="5">
    <source>
        <dbReference type="ARBA" id="ARBA00022692"/>
    </source>
</evidence>
<dbReference type="KEGG" id="pyg:AWM70_09050"/>
<dbReference type="RefSeq" id="WP_169823423.1">
    <property type="nucleotide sequence ID" value="NZ_CP014167.1"/>
</dbReference>
<evidence type="ECO:0000256" key="8">
    <source>
        <dbReference type="SAM" id="Phobius"/>
    </source>
</evidence>
<evidence type="ECO:0000256" key="3">
    <source>
        <dbReference type="ARBA" id="ARBA00022448"/>
    </source>
</evidence>
<evidence type="ECO:0000256" key="1">
    <source>
        <dbReference type="ARBA" id="ARBA00004141"/>
    </source>
</evidence>
<feature type="transmembrane region" description="Helical" evidence="8">
    <location>
        <begin position="333"/>
        <end position="351"/>
    </location>
</feature>
<dbReference type="Proteomes" id="UP000092573">
    <property type="component" value="Chromosome"/>
</dbReference>
<dbReference type="AlphaFoldDB" id="A0A1B1MZX3"/>
<keyword evidence="5 8" id="KW-0812">Transmembrane</keyword>
<keyword evidence="7 8" id="KW-0472">Membrane</keyword>
<keyword evidence="3" id="KW-0813">Transport</keyword>
<dbReference type="GO" id="GO:0016020">
    <property type="term" value="C:membrane"/>
    <property type="evidence" value="ECO:0007669"/>
    <property type="project" value="UniProtKB-SubCell"/>
</dbReference>
<comment type="subcellular location">
    <subcellularLocation>
        <location evidence="1">Membrane</location>
        <topology evidence="1">Multi-pass membrane protein</topology>
    </subcellularLocation>
</comment>
<gene>
    <name evidence="9" type="ORF">AWM70_09050</name>
</gene>
<dbReference type="STRING" id="1462996.AWM70_09050"/>
<keyword evidence="6 8" id="KW-1133">Transmembrane helix</keyword>
<dbReference type="PANTHER" id="PTHR34975">
    <property type="entry name" value="SPORE GERMINATION PROTEIN A2"/>
    <property type="match status" value="1"/>
</dbReference>
<evidence type="ECO:0000313" key="10">
    <source>
        <dbReference type="Proteomes" id="UP000092573"/>
    </source>
</evidence>
<organism evidence="9 10">
    <name type="scientific">Paenibacillus yonginensis</name>
    <dbReference type="NCBI Taxonomy" id="1462996"/>
    <lineage>
        <taxon>Bacteria</taxon>
        <taxon>Bacillati</taxon>
        <taxon>Bacillota</taxon>
        <taxon>Bacilli</taxon>
        <taxon>Bacillales</taxon>
        <taxon>Paenibacillaceae</taxon>
        <taxon>Paenibacillus</taxon>
    </lineage>
</organism>
<feature type="transmembrane region" description="Helical" evidence="8">
    <location>
        <begin position="7"/>
        <end position="29"/>
    </location>
</feature>
<comment type="similarity">
    <text evidence="2">Belongs to the amino acid-polyamine-organocation (APC) superfamily. Spore germination protein (SGP) (TC 2.A.3.9) family.</text>
</comment>
<feature type="transmembrane region" description="Helical" evidence="8">
    <location>
        <begin position="134"/>
        <end position="157"/>
    </location>
</feature>
<feature type="transmembrane region" description="Helical" evidence="8">
    <location>
        <begin position="183"/>
        <end position="201"/>
    </location>
</feature>
<feature type="transmembrane region" description="Helical" evidence="8">
    <location>
        <begin position="74"/>
        <end position="98"/>
    </location>
</feature>
<keyword evidence="4" id="KW-0309">Germination</keyword>
<evidence type="ECO:0000256" key="7">
    <source>
        <dbReference type="ARBA" id="ARBA00023136"/>
    </source>
</evidence>
<feature type="transmembrane region" description="Helical" evidence="8">
    <location>
        <begin position="110"/>
        <end position="127"/>
    </location>
</feature>
<protein>
    <submittedName>
        <fullName evidence="9">Uncharacterized protein</fullName>
    </submittedName>
</protein>
<dbReference type="GO" id="GO:0009847">
    <property type="term" value="P:spore germination"/>
    <property type="evidence" value="ECO:0007669"/>
    <property type="project" value="InterPro"/>
</dbReference>
<accession>A0A1B1MZX3</accession>
<evidence type="ECO:0000256" key="4">
    <source>
        <dbReference type="ARBA" id="ARBA00022544"/>
    </source>
</evidence>
<evidence type="ECO:0000313" key="9">
    <source>
        <dbReference type="EMBL" id="ANS74719.1"/>
    </source>
</evidence>
<evidence type="ECO:0000256" key="6">
    <source>
        <dbReference type="ARBA" id="ARBA00022989"/>
    </source>
</evidence>
<proteinExistence type="inferred from homology"/>
<sequence length="361" mass="41297">MDKGLPLVVMYILTHLALIFFMYPTYIVSSTSTGHWLPVLCGYLIHILVLTAYLTGLGYFKNQDIVEILMSNKIAAIFLLLPVTFYLILLAIVTTRAISEIITIVYLSRTPMWVIMCLFLVIAGFMANSGLKSLFRIGILLGILFAPIIFIVLISSFQNIDWRYLFPLVNKEMWSFSFLGNKSFHNGGFAFTGAFVFFGFIPKQIALKRKQILLSSLILLPVFLAAVYVPILTFGEATATQFQFPYITSLDTVESNWMMFDRITIFFLQSLIAFVMLYIGLVLWEAITILHRTVIKVKQNYILTALILFVFVVCLQITDWADVEKLFYWNTLLRTYIIIVLPAALLLLGIYRKRKFGQQKG</sequence>
<reference evidence="9 10" key="1">
    <citation type="submission" date="2016-01" db="EMBL/GenBank/DDBJ databases">
        <title>Complete Genome Sequence of Paenibacillus yonginensis DCY84, a novel Plant Growth-Promoting Bacteria with Elicitation of Induced Systemic Resistance.</title>
        <authorList>
            <person name="Kim Y.J."/>
            <person name="Yang D.C."/>
            <person name="Sukweenadhi J."/>
        </authorList>
    </citation>
    <scope>NUCLEOTIDE SEQUENCE [LARGE SCALE GENOMIC DNA]</scope>
    <source>
        <strain evidence="9 10">DCY84</strain>
    </source>
</reference>
<keyword evidence="10" id="KW-1185">Reference proteome</keyword>
<feature type="transmembrane region" description="Helical" evidence="8">
    <location>
        <begin position="301"/>
        <end position="321"/>
    </location>
</feature>
<dbReference type="InterPro" id="IPR004761">
    <property type="entry name" value="Spore_GerAB"/>
</dbReference>
<feature type="transmembrane region" description="Helical" evidence="8">
    <location>
        <begin position="263"/>
        <end position="289"/>
    </location>
</feature>